<sequence length="324" mass="36490">MTADALHTLRSLNLNLIPILYELLHCASVSETARRLHLTQSTVSGSLGQLRILFKDELLVRSGRTMVLTEKAHRLTAEVAQIVRLTDQMVSGIAFDPSKAESRFRIATADYVAVMVTNKLSRKLLRIAPSVSVSMLPTPGTSGKELRFGSLDLIICPTRHANLLACGIDHLDPDFCFQPLMRDHLVGIRARQVENGSTTIGLEEYLSRSHVMYCRTDGTPTVEQEALAEQGLVQKTKYYIPYFTLIPEIVQGSDLLGVVPRRLAEHHQAWFDIEIFAIPYFIPSLDVAMIWHKNRSDHQDLTWMRAILREVMDEKEESSPSGLR</sequence>
<keyword evidence="2" id="KW-0805">Transcription regulation</keyword>
<dbReference type="InterPro" id="IPR005119">
    <property type="entry name" value="LysR_subst-bd"/>
</dbReference>
<dbReference type="Gene3D" id="1.10.10.10">
    <property type="entry name" value="Winged helix-like DNA-binding domain superfamily/Winged helix DNA-binding domain"/>
    <property type="match status" value="1"/>
</dbReference>
<evidence type="ECO:0000313" key="7">
    <source>
        <dbReference type="Proteomes" id="UP000295341"/>
    </source>
</evidence>
<dbReference type="InterPro" id="IPR036390">
    <property type="entry name" value="WH_DNA-bd_sf"/>
</dbReference>
<dbReference type="RefSeq" id="WP_133880189.1">
    <property type="nucleotide sequence ID" value="NZ_MWIN01000012.1"/>
</dbReference>
<dbReference type="SUPFAM" id="SSF53850">
    <property type="entry name" value="Periplasmic binding protein-like II"/>
    <property type="match status" value="1"/>
</dbReference>
<evidence type="ECO:0000256" key="2">
    <source>
        <dbReference type="ARBA" id="ARBA00023015"/>
    </source>
</evidence>
<evidence type="ECO:0000313" key="6">
    <source>
        <dbReference type="EMBL" id="TDU31618.1"/>
    </source>
</evidence>
<reference evidence="6 7" key="1">
    <citation type="submission" date="2019-03" db="EMBL/GenBank/DDBJ databases">
        <title>Genomic Encyclopedia of Type Strains, Phase IV (KMG-IV): sequencing the most valuable type-strain genomes for metagenomic binning, comparative biology and taxonomic classification.</title>
        <authorList>
            <person name="Goeker M."/>
        </authorList>
    </citation>
    <scope>NUCLEOTIDE SEQUENCE [LARGE SCALE GENOMIC DNA]</scope>
    <source>
        <strain evidence="6 7">DSM 26377</strain>
    </source>
</reference>
<evidence type="ECO:0000259" key="5">
    <source>
        <dbReference type="PROSITE" id="PS50931"/>
    </source>
</evidence>
<dbReference type="Pfam" id="PF00126">
    <property type="entry name" value="HTH_1"/>
    <property type="match status" value="1"/>
</dbReference>
<dbReference type="InterPro" id="IPR037402">
    <property type="entry name" value="YidZ_PBP2"/>
</dbReference>
<proteinExistence type="inferred from homology"/>
<dbReference type="Pfam" id="PF03466">
    <property type="entry name" value="LysR_substrate"/>
    <property type="match status" value="1"/>
</dbReference>
<dbReference type="InterPro" id="IPR050389">
    <property type="entry name" value="LysR-type_TF"/>
</dbReference>
<dbReference type="Proteomes" id="UP000295341">
    <property type="component" value="Unassembled WGS sequence"/>
</dbReference>
<organism evidence="6 7">
    <name type="scientific">Panacagrimonas perspica</name>
    <dbReference type="NCBI Taxonomy" id="381431"/>
    <lineage>
        <taxon>Bacteria</taxon>
        <taxon>Pseudomonadati</taxon>
        <taxon>Pseudomonadota</taxon>
        <taxon>Gammaproteobacteria</taxon>
        <taxon>Nevskiales</taxon>
        <taxon>Nevskiaceae</taxon>
        <taxon>Panacagrimonas</taxon>
    </lineage>
</organism>
<dbReference type="InterPro" id="IPR000847">
    <property type="entry name" value="LysR_HTH_N"/>
</dbReference>
<dbReference type="PANTHER" id="PTHR30118">
    <property type="entry name" value="HTH-TYPE TRANSCRIPTIONAL REGULATOR LEUO-RELATED"/>
    <property type="match status" value="1"/>
</dbReference>
<dbReference type="SUPFAM" id="SSF46785">
    <property type="entry name" value="Winged helix' DNA-binding domain"/>
    <property type="match status" value="1"/>
</dbReference>
<comment type="caution">
    <text evidence="6">The sequence shown here is derived from an EMBL/GenBank/DDBJ whole genome shotgun (WGS) entry which is preliminary data.</text>
</comment>
<protein>
    <submittedName>
        <fullName evidence="6">DNA-binding transcriptional LysR family regulator</fullName>
    </submittedName>
</protein>
<dbReference type="GO" id="GO:0003677">
    <property type="term" value="F:DNA binding"/>
    <property type="evidence" value="ECO:0007669"/>
    <property type="project" value="UniProtKB-KW"/>
</dbReference>
<feature type="domain" description="HTH lysR-type" evidence="5">
    <location>
        <begin position="12"/>
        <end position="69"/>
    </location>
</feature>
<keyword evidence="4" id="KW-0804">Transcription</keyword>
<dbReference type="EMBL" id="SOBT01000008">
    <property type="protein sequence ID" value="TDU31618.1"/>
    <property type="molecule type" value="Genomic_DNA"/>
</dbReference>
<evidence type="ECO:0000256" key="4">
    <source>
        <dbReference type="ARBA" id="ARBA00023163"/>
    </source>
</evidence>
<dbReference type="OrthoDB" id="8557381at2"/>
<keyword evidence="3 6" id="KW-0238">DNA-binding</keyword>
<dbReference type="InterPro" id="IPR036388">
    <property type="entry name" value="WH-like_DNA-bd_sf"/>
</dbReference>
<name>A0A4S3K4X8_9GAMM</name>
<accession>A0A4S3K4X8</accession>
<dbReference type="PROSITE" id="PS50931">
    <property type="entry name" value="HTH_LYSR"/>
    <property type="match status" value="1"/>
</dbReference>
<dbReference type="CDD" id="cd08417">
    <property type="entry name" value="PBP2_Nitroaromatics_like"/>
    <property type="match status" value="1"/>
</dbReference>
<dbReference type="PANTHER" id="PTHR30118:SF15">
    <property type="entry name" value="TRANSCRIPTIONAL REGULATORY PROTEIN"/>
    <property type="match status" value="1"/>
</dbReference>
<evidence type="ECO:0000256" key="3">
    <source>
        <dbReference type="ARBA" id="ARBA00023125"/>
    </source>
</evidence>
<keyword evidence="7" id="KW-1185">Reference proteome</keyword>
<dbReference type="Gene3D" id="3.40.190.10">
    <property type="entry name" value="Periplasmic binding protein-like II"/>
    <property type="match status" value="2"/>
</dbReference>
<comment type="similarity">
    <text evidence="1">Belongs to the LysR transcriptional regulatory family.</text>
</comment>
<dbReference type="AlphaFoldDB" id="A0A4S3K4X8"/>
<dbReference type="GO" id="GO:0003700">
    <property type="term" value="F:DNA-binding transcription factor activity"/>
    <property type="evidence" value="ECO:0007669"/>
    <property type="project" value="InterPro"/>
</dbReference>
<gene>
    <name evidence="6" type="ORF">DFR24_0990</name>
</gene>
<evidence type="ECO:0000256" key="1">
    <source>
        <dbReference type="ARBA" id="ARBA00009437"/>
    </source>
</evidence>